<gene>
    <name evidence="1" type="ORF">IBL26_20310</name>
</gene>
<organism evidence="1 2">
    <name type="scientific">Teichococcus aerophilus</name>
    <dbReference type="NCBI Taxonomy" id="1224513"/>
    <lineage>
        <taxon>Bacteria</taxon>
        <taxon>Pseudomonadati</taxon>
        <taxon>Pseudomonadota</taxon>
        <taxon>Alphaproteobacteria</taxon>
        <taxon>Acetobacterales</taxon>
        <taxon>Roseomonadaceae</taxon>
        <taxon>Roseomonas</taxon>
    </lineage>
</organism>
<protein>
    <submittedName>
        <fullName evidence="1">SGNH/GDSL hydrolase family protein</fullName>
    </submittedName>
</protein>
<evidence type="ECO:0000313" key="2">
    <source>
        <dbReference type="Proteomes" id="UP000626026"/>
    </source>
</evidence>
<keyword evidence="2" id="KW-1185">Reference proteome</keyword>
<dbReference type="Proteomes" id="UP000626026">
    <property type="component" value="Unassembled WGS sequence"/>
</dbReference>
<sequence length="390" mass="42998">MQPQQGAEATPGHDAFSVCLLGTSNGVIKGGYADYFRHSAALSRFDNYSLGASTSGFVFYRADRVDFSRYQFCILDLCVNDGRWMDTGHVEPESWTQAVMDLCRRVLATGCLPVLLILPSPNLLARPPEVQARARDVARRLNLPFFDGYDLLRQAMAARPGTGPDGFFRDPVHVHEWFGQQISRLIVESLPRLQAQRRPAARVILESIARHSLVDLAAQFGGETMTRGTSLLQETFALLTPRDGAVHFQVPPASRAVALCLDQKSSHGIAELQGRQTHPQRLTNIYFSPDWRAPQAGMLFSFRPLTPEADLPDGTLGLRVLPPARETDPPSQLMLHGIVVRTAPEAAEVPDLFSGETDMVRWVSPGTFPALAEASLSSQAVRTETRAMEH</sequence>
<reference evidence="1 2" key="1">
    <citation type="journal article" date="2013" name="Int. J. Syst. Evol. Microbiol.">
        <title>Roseomonas aerophila sp. nov., isolated from air.</title>
        <authorList>
            <person name="Kim S.J."/>
            <person name="Weon H.Y."/>
            <person name="Ahn J.H."/>
            <person name="Hong S.B."/>
            <person name="Seok S.J."/>
            <person name="Whang K.S."/>
            <person name="Kwon S.W."/>
        </authorList>
    </citation>
    <scope>NUCLEOTIDE SEQUENCE [LARGE SCALE GENOMIC DNA]</scope>
    <source>
        <strain evidence="1 2">NBRC 108923</strain>
    </source>
</reference>
<evidence type="ECO:0000313" key="1">
    <source>
        <dbReference type="EMBL" id="MBC9209199.1"/>
    </source>
</evidence>
<dbReference type="InterPro" id="IPR036514">
    <property type="entry name" value="SGNH_hydro_sf"/>
</dbReference>
<comment type="caution">
    <text evidence="1">The sequence shown here is derived from an EMBL/GenBank/DDBJ whole genome shotgun (WGS) entry which is preliminary data.</text>
</comment>
<name>A0ABR7RSH0_9PROT</name>
<proteinExistence type="predicted"/>
<accession>A0ABR7RSH0</accession>
<dbReference type="SUPFAM" id="SSF52266">
    <property type="entry name" value="SGNH hydrolase"/>
    <property type="match status" value="1"/>
</dbReference>
<dbReference type="Gene3D" id="3.40.50.1110">
    <property type="entry name" value="SGNH hydrolase"/>
    <property type="match status" value="1"/>
</dbReference>
<dbReference type="RefSeq" id="WP_187786341.1">
    <property type="nucleotide sequence ID" value="NZ_JACTVA010000048.1"/>
</dbReference>
<keyword evidence="1" id="KW-0378">Hydrolase</keyword>
<dbReference type="EMBL" id="JACTVA010000048">
    <property type="protein sequence ID" value="MBC9209199.1"/>
    <property type="molecule type" value="Genomic_DNA"/>
</dbReference>
<dbReference type="GO" id="GO:0016787">
    <property type="term" value="F:hydrolase activity"/>
    <property type="evidence" value="ECO:0007669"/>
    <property type="project" value="UniProtKB-KW"/>
</dbReference>